<dbReference type="AlphaFoldDB" id="A0AA90ZFJ5"/>
<comment type="caution">
    <text evidence="2">The sequence shown here is derived from an EMBL/GenBank/DDBJ whole genome shotgun (WGS) entry which is preliminary data.</text>
</comment>
<organism evidence="2 3">
    <name type="scientific">Ruegeria atlantica</name>
    <dbReference type="NCBI Taxonomy" id="81569"/>
    <lineage>
        <taxon>Bacteria</taxon>
        <taxon>Pseudomonadati</taxon>
        <taxon>Pseudomonadota</taxon>
        <taxon>Alphaproteobacteria</taxon>
        <taxon>Rhodobacterales</taxon>
        <taxon>Roseobacteraceae</taxon>
        <taxon>Ruegeria</taxon>
    </lineage>
</organism>
<feature type="transmembrane region" description="Helical" evidence="1">
    <location>
        <begin position="527"/>
        <end position="547"/>
    </location>
</feature>
<keyword evidence="1" id="KW-0812">Transmembrane</keyword>
<proteinExistence type="predicted"/>
<sequence length="554" mass="62782">MSDSDTANKDPWYVLMTLYGEANEGEIDASTYERNRDAWNAWVMHGMNEEQKQFFGAITDIKLPAPDYSGRDLGALKQLHKDEMLKRNGDDFEYPGMPNPSSGVNLSELAHISSSLKLDGYVLPHLECWTKTEFKSLEFRNTVFLGALRFQALEVSENFCCDSCHILGGVLLKSCSLNGNFTITNSTLHQGIKLTASGVNGEFVLRKVRINFGFIVEHFHFRDFAKFQYVHLGGDLIMGTNVQFEKGAQFFGCEVQGYLSGGAAFAQLVVFSETSFIKSANFAKVQFWSDLKFINVNFEQQVDFSGISLPGSVKFENVSFNGGSRFNGTKFGSKDSKRKSSIAFIDCQFEKSANFREVTFADKFPVLSGTVLHESTIITAGDNYWPTDVEQGELQEARESSATLRQLMNRQGSPEDEHFFFRREMDFVRRSQKGLKRIPFELYKHLSDFGNSIARPFWAILLVWFFGLLVFVDSSSFNNQVGSQFISIEGITSAAGFSFSNLFPVFGFRRLFFDVNFLRMLPDYLKFMSALQTILSLPLLFLLGLGIRQRFRLR</sequence>
<protein>
    <recommendedName>
        <fullName evidence="4">Pentapeptide repeat-containing protein</fullName>
    </recommendedName>
</protein>
<accession>A0AA90ZFJ5</accession>
<reference evidence="2" key="1">
    <citation type="submission" date="2019-12" db="EMBL/GenBank/DDBJ databases">
        <title>Ruegeria JWLKs population differentiation of coral mucus and skeleton niches.</title>
        <authorList>
            <person name="Luo D."/>
        </authorList>
    </citation>
    <scope>NUCLEOTIDE SEQUENCE</scope>
    <source>
        <strain evidence="2">HKCCD6181</strain>
    </source>
</reference>
<dbReference type="Proteomes" id="UP000597886">
    <property type="component" value="Unassembled WGS sequence"/>
</dbReference>
<feature type="transmembrane region" description="Helical" evidence="1">
    <location>
        <begin position="456"/>
        <end position="473"/>
    </location>
</feature>
<dbReference type="EMBL" id="WVRA01000002">
    <property type="protein sequence ID" value="NOE18029.1"/>
    <property type="molecule type" value="Genomic_DNA"/>
</dbReference>
<evidence type="ECO:0000256" key="1">
    <source>
        <dbReference type="SAM" id="Phobius"/>
    </source>
</evidence>
<dbReference type="Gene3D" id="2.160.20.80">
    <property type="entry name" value="E3 ubiquitin-protein ligase SopA"/>
    <property type="match status" value="1"/>
</dbReference>
<keyword evidence="1" id="KW-1133">Transmembrane helix</keyword>
<dbReference type="RefSeq" id="WP_171329390.1">
    <property type="nucleotide sequence ID" value="NZ_WVRA01000002.1"/>
</dbReference>
<keyword evidence="1" id="KW-0472">Membrane</keyword>
<name>A0AA90ZFJ5_9RHOB</name>
<evidence type="ECO:0000313" key="3">
    <source>
        <dbReference type="Proteomes" id="UP000597886"/>
    </source>
</evidence>
<feature type="transmembrane region" description="Helical" evidence="1">
    <location>
        <begin position="485"/>
        <end position="507"/>
    </location>
</feature>
<gene>
    <name evidence="2" type="ORF">GS634_07810</name>
</gene>
<evidence type="ECO:0000313" key="2">
    <source>
        <dbReference type="EMBL" id="NOE18029.1"/>
    </source>
</evidence>
<evidence type="ECO:0008006" key="4">
    <source>
        <dbReference type="Google" id="ProtNLM"/>
    </source>
</evidence>